<dbReference type="EMBL" id="CP003837">
    <property type="protein sequence ID" value="AGH47477.1"/>
    <property type="molecule type" value="Genomic_DNA"/>
</dbReference>
<keyword evidence="2" id="KW-1185">Reference proteome</keyword>
<dbReference type="STRING" id="1129794.C427_5380"/>
<dbReference type="RefSeq" id="WP_007638931.1">
    <property type="nucleotide sequence ID" value="NC_020514.1"/>
</dbReference>
<dbReference type="HOGENOM" id="CLU_3138804_0_0_6"/>
<organism evidence="1 2">
    <name type="scientific">Paraglaciecola psychrophila 170</name>
    <dbReference type="NCBI Taxonomy" id="1129794"/>
    <lineage>
        <taxon>Bacteria</taxon>
        <taxon>Pseudomonadati</taxon>
        <taxon>Pseudomonadota</taxon>
        <taxon>Gammaproteobacteria</taxon>
        <taxon>Alteromonadales</taxon>
        <taxon>Alteromonadaceae</taxon>
        <taxon>Paraglaciecola</taxon>
    </lineage>
</organism>
<reference evidence="1 2" key="1">
    <citation type="journal article" date="2013" name="Genome Announc.">
        <title>Complete Genome Sequence of Glaciecola psychrophila Strain 170T.</title>
        <authorList>
            <person name="Yin J."/>
            <person name="Chen J."/>
            <person name="Liu G."/>
            <person name="Yu Y."/>
            <person name="Song L."/>
            <person name="Wang X."/>
            <person name="Qu X."/>
        </authorList>
    </citation>
    <scope>NUCLEOTIDE SEQUENCE [LARGE SCALE GENOMIC DNA]</scope>
    <source>
        <strain evidence="1 2">170</strain>
    </source>
</reference>
<proteinExistence type="predicted"/>
<evidence type="ECO:0000313" key="1">
    <source>
        <dbReference type="EMBL" id="AGH47477.1"/>
    </source>
</evidence>
<sequence length="49" mass="5518">MIQAITQDKDQAVASLSQIKKSQEFVDSLNHVILKINNLHGVIEKEIDD</sequence>
<name>K6ZQI6_9ALTE</name>
<dbReference type="PATRIC" id="fig|1129794.4.peg.5362"/>
<protein>
    <submittedName>
        <fullName evidence="1">Uncharacterized protein</fullName>
    </submittedName>
</protein>
<dbReference type="Proteomes" id="UP000011864">
    <property type="component" value="Chromosome"/>
</dbReference>
<dbReference type="AlphaFoldDB" id="K6ZQI6"/>
<accession>K6ZQI6</accession>
<dbReference type="KEGG" id="gps:C427_5380"/>
<gene>
    <name evidence="1" type="ORF">C427_5380</name>
</gene>
<evidence type="ECO:0000313" key="2">
    <source>
        <dbReference type="Proteomes" id="UP000011864"/>
    </source>
</evidence>